<dbReference type="InterPro" id="IPR000021">
    <property type="entry name" value="Hok/gef_toxin"/>
</dbReference>
<proteinExistence type="inferred from homology"/>
<feature type="transmembrane region" description="Helical" evidence="8">
    <location>
        <begin position="25"/>
        <end position="43"/>
    </location>
</feature>
<evidence type="ECO:0000256" key="1">
    <source>
        <dbReference type="ARBA" id="ARBA00004377"/>
    </source>
</evidence>
<reference evidence="9" key="1">
    <citation type="submission" date="2020-08" db="EMBL/GenBank/DDBJ databases">
        <title>Food and environmental bacterial isolates.</title>
        <authorList>
            <person name="Richter L."/>
            <person name="Du Plessis E.M."/>
            <person name="Duvenage S."/>
            <person name="Allam M."/>
            <person name="Korsten L."/>
        </authorList>
    </citation>
    <scope>NUCLEOTIDE SEQUENCE</scope>
    <source>
        <strain evidence="9">UPMP2127</strain>
    </source>
</reference>
<comment type="similarity">
    <text evidence="8">Belongs to the hok/gef family.</text>
</comment>
<keyword evidence="4" id="KW-1277">Toxin-antitoxin system</keyword>
<dbReference type="AlphaFoldDB" id="A0AAW3WTN4"/>
<keyword evidence="5 8" id="KW-0812">Transmembrane</keyword>
<comment type="subcellular location">
    <subcellularLocation>
        <location evidence="1 8">Cell inner membrane</location>
        <topology evidence="1 8">Single-pass membrane protein</topology>
    </subcellularLocation>
</comment>
<keyword evidence="2" id="KW-1003">Cell membrane</keyword>
<keyword evidence="7 8" id="KW-0472">Membrane</keyword>
<keyword evidence="3" id="KW-0997">Cell inner membrane</keyword>
<evidence type="ECO:0000256" key="6">
    <source>
        <dbReference type="ARBA" id="ARBA00022989"/>
    </source>
</evidence>
<dbReference type="PRINTS" id="PR00281">
    <property type="entry name" value="HOKGEFTOXIC"/>
</dbReference>
<gene>
    <name evidence="9" type="ORF">H8J20_19135</name>
</gene>
<dbReference type="Proteomes" id="UP000659084">
    <property type="component" value="Unassembled WGS sequence"/>
</dbReference>
<sequence length="69" mass="7594">MRDNIKVASYMPKGKEKKAMKPQKLALMALIVVSIALLGALLLNKNNLCDVSFRSGGMEIVAHMAYETK</sequence>
<evidence type="ECO:0000256" key="7">
    <source>
        <dbReference type="ARBA" id="ARBA00023136"/>
    </source>
</evidence>
<evidence type="ECO:0000256" key="4">
    <source>
        <dbReference type="ARBA" id="ARBA00022649"/>
    </source>
</evidence>
<evidence type="ECO:0000313" key="9">
    <source>
        <dbReference type="EMBL" id="MBC3214258.1"/>
    </source>
</evidence>
<dbReference type="Pfam" id="PF01848">
    <property type="entry name" value="HOK_GEF"/>
    <property type="match status" value="1"/>
</dbReference>
<name>A0AAW3WTN4_SERFO</name>
<evidence type="ECO:0000256" key="5">
    <source>
        <dbReference type="ARBA" id="ARBA00022692"/>
    </source>
</evidence>
<protein>
    <submittedName>
        <fullName evidence="9">Type I toxin-antitoxin system Hok family toxin</fullName>
    </submittedName>
</protein>
<accession>A0AAW3WTN4</accession>
<evidence type="ECO:0000256" key="8">
    <source>
        <dbReference type="RuleBase" id="RU221113"/>
    </source>
</evidence>
<evidence type="ECO:0000256" key="2">
    <source>
        <dbReference type="ARBA" id="ARBA00022475"/>
    </source>
</evidence>
<keyword evidence="6 8" id="KW-1133">Transmembrane helix</keyword>
<organism evidence="9 10">
    <name type="scientific">Serratia fonticola</name>
    <dbReference type="NCBI Taxonomy" id="47917"/>
    <lineage>
        <taxon>Bacteria</taxon>
        <taxon>Pseudomonadati</taxon>
        <taxon>Pseudomonadota</taxon>
        <taxon>Gammaproteobacteria</taxon>
        <taxon>Enterobacterales</taxon>
        <taxon>Yersiniaceae</taxon>
        <taxon>Serratia</taxon>
    </lineage>
</organism>
<evidence type="ECO:0000256" key="3">
    <source>
        <dbReference type="ARBA" id="ARBA00022519"/>
    </source>
</evidence>
<evidence type="ECO:0000313" key="10">
    <source>
        <dbReference type="Proteomes" id="UP000659084"/>
    </source>
</evidence>
<dbReference type="EMBL" id="JACNYO010000022">
    <property type="protein sequence ID" value="MBC3214258.1"/>
    <property type="molecule type" value="Genomic_DNA"/>
</dbReference>
<comment type="caution">
    <text evidence="9">The sequence shown here is derived from an EMBL/GenBank/DDBJ whole genome shotgun (WGS) entry which is preliminary data.</text>
</comment>
<dbReference type="GO" id="GO:0005886">
    <property type="term" value="C:plasma membrane"/>
    <property type="evidence" value="ECO:0007669"/>
    <property type="project" value="UniProtKB-SubCell"/>
</dbReference>